<dbReference type="EMBL" id="QGNW01000122">
    <property type="protein sequence ID" value="RVW94384.1"/>
    <property type="molecule type" value="Genomic_DNA"/>
</dbReference>
<keyword evidence="1" id="KW-0460">Magnesium</keyword>
<evidence type="ECO:0000313" key="4">
    <source>
        <dbReference type="Proteomes" id="UP000288805"/>
    </source>
</evidence>
<dbReference type="PANTHER" id="PTHR24093">
    <property type="entry name" value="CATION TRANSPORTING ATPASE"/>
    <property type="match status" value="1"/>
</dbReference>
<accession>A0A438ICI1</accession>
<dbReference type="Proteomes" id="UP000288805">
    <property type="component" value="Unassembled WGS sequence"/>
</dbReference>
<dbReference type="SUPFAM" id="SSF54665">
    <property type="entry name" value="CO dehydrogenase molybdoprotein N-domain-like"/>
    <property type="match status" value="1"/>
</dbReference>
<evidence type="ECO:0000313" key="3">
    <source>
        <dbReference type="EMBL" id="RVW94384.1"/>
    </source>
</evidence>
<proteinExistence type="predicted"/>
<dbReference type="Pfam" id="PF02259">
    <property type="entry name" value="FAT"/>
    <property type="match status" value="1"/>
</dbReference>
<dbReference type="InterPro" id="IPR003151">
    <property type="entry name" value="PIK-rel_kinase_FAT"/>
</dbReference>
<evidence type="ECO:0000256" key="1">
    <source>
        <dbReference type="ARBA" id="ARBA00022842"/>
    </source>
</evidence>
<sequence length="372" mass="41208">MENWGDRLRFTQPSLWARESLLALQRLVLGASGLGAQVGDCWLQYAKLCRSAGYYETANQAILEAQASGPPKAHMEKALLGYCREALHVNHRCIMMKGWPKGAQNGLGIVASVLLVVCVTAISDYRQSLQFKDLDTEKEKITAQVTRSGQRQKISVYDLIPGWVMQNACDHCWDEKRIQIGFSSLPDSTLPLVKYPAAFNNYPMSPSAKIEQQPLQTVVKSNELTLNGKSVFLTRDMSSSNGNKLAELWSLFDLVFPRKLGVLLVFEAEFAIPIYADGYANTSPFEHPLPIVNKAHASLVVPINTIENGPIDRHGSPKQEVELNRQCRPVDEPVAKPRVAVQTSGEAVYVDDIPSPTNCLHGAFIYETKPLA</sequence>
<name>A0A438ICI1_VITVI</name>
<dbReference type="OrthoDB" id="1743110at2759"/>
<comment type="caution">
    <text evidence="3">The sequence shown here is derived from an EMBL/GenBank/DDBJ whole genome shotgun (WGS) entry which is preliminary data.</text>
</comment>
<dbReference type="PANTHER" id="PTHR24093:SF467">
    <property type="entry name" value="CALCIUM-TRANSPORTING ATPASE 1"/>
    <property type="match status" value="1"/>
</dbReference>
<gene>
    <name evidence="3" type="primary">ATR_8</name>
    <name evidence="3" type="ORF">CK203_037913</name>
</gene>
<dbReference type="AlphaFoldDB" id="A0A438ICI1"/>
<reference evidence="3 4" key="1">
    <citation type="journal article" date="2018" name="PLoS Genet.">
        <title>Population sequencing reveals clonal diversity and ancestral inbreeding in the grapevine cultivar Chardonnay.</title>
        <authorList>
            <person name="Roach M.J."/>
            <person name="Johnson D.L."/>
            <person name="Bohlmann J."/>
            <person name="van Vuuren H.J."/>
            <person name="Jones S.J."/>
            <person name="Pretorius I.S."/>
            <person name="Schmidt S.A."/>
            <person name="Borneman A.R."/>
        </authorList>
    </citation>
    <scope>NUCLEOTIDE SEQUENCE [LARGE SCALE GENOMIC DNA]</scope>
    <source>
        <strain evidence="4">cv. Chardonnay</strain>
        <tissue evidence="3">Leaf</tissue>
    </source>
</reference>
<feature type="domain" description="PIK-related kinase FAT" evidence="2">
    <location>
        <begin position="2"/>
        <end position="78"/>
    </location>
</feature>
<dbReference type="GO" id="GO:0016301">
    <property type="term" value="F:kinase activity"/>
    <property type="evidence" value="ECO:0007669"/>
    <property type="project" value="UniProtKB-KW"/>
</dbReference>
<organism evidence="3 4">
    <name type="scientific">Vitis vinifera</name>
    <name type="common">Grape</name>
    <dbReference type="NCBI Taxonomy" id="29760"/>
    <lineage>
        <taxon>Eukaryota</taxon>
        <taxon>Viridiplantae</taxon>
        <taxon>Streptophyta</taxon>
        <taxon>Embryophyta</taxon>
        <taxon>Tracheophyta</taxon>
        <taxon>Spermatophyta</taxon>
        <taxon>Magnoliopsida</taxon>
        <taxon>eudicotyledons</taxon>
        <taxon>Gunneridae</taxon>
        <taxon>Pentapetalae</taxon>
        <taxon>rosids</taxon>
        <taxon>Vitales</taxon>
        <taxon>Vitaceae</taxon>
        <taxon>Viteae</taxon>
        <taxon>Vitis</taxon>
    </lineage>
</organism>
<protein>
    <submittedName>
        <fullName evidence="3">Serine/threonine-protein kinase ATR</fullName>
    </submittedName>
</protein>
<keyword evidence="3" id="KW-0418">Kinase</keyword>
<dbReference type="InterPro" id="IPR036856">
    <property type="entry name" value="Ald_Oxase/Xan_DH_a/b_sf"/>
</dbReference>
<evidence type="ECO:0000259" key="2">
    <source>
        <dbReference type="Pfam" id="PF02259"/>
    </source>
</evidence>
<keyword evidence="3" id="KW-0808">Transferase</keyword>